<dbReference type="Pfam" id="PF00462">
    <property type="entry name" value="Glutaredoxin"/>
    <property type="match status" value="1"/>
</dbReference>
<name>A0ABP8Z4X0_9ACTN</name>
<dbReference type="SUPFAM" id="SSF52833">
    <property type="entry name" value="Thioredoxin-like"/>
    <property type="match status" value="1"/>
</dbReference>
<reference evidence="3" key="1">
    <citation type="journal article" date="2019" name="Int. J. Syst. Evol. Microbiol.">
        <title>The Global Catalogue of Microorganisms (GCM) 10K type strain sequencing project: providing services to taxonomists for standard genome sequencing and annotation.</title>
        <authorList>
            <consortium name="The Broad Institute Genomics Platform"/>
            <consortium name="The Broad Institute Genome Sequencing Center for Infectious Disease"/>
            <person name="Wu L."/>
            <person name="Ma J."/>
        </authorList>
    </citation>
    <scope>NUCLEOTIDE SEQUENCE [LARGE SCALE GENOMIC DNA]</scope>
    <source>
        <strain evidence="3">JCM 18077</strain>
    </source>
</reference>
<accession>A0ABP8Z4X0</accession>
<dbReference type="RefSeq" id="WP_345313023.1">
    <property type="nucleotide sequence ID" value="NZ_BAABIE010000005.1"/>
</dbReference>
<organism evidence="2 3">
    <name type="scientific">Gordonia alkaliphila</name>
    <dbReference type="NCBI Taxonomy" id="1053547"/>
    <lineage>
        <taxon>Bacteria</taxon>
        <taxon>Bacillati</taxon>
        <taxon>Actinomycetota</taxon>
        <taxon>Actinomycetes</taxon>
        <taxon>Mycobacteriales</taxon>
        <taxon>Gordoniaceae</taxon>
        <taxon>Gordonia</taxon>
    </lineage>
</organism>
<feature type="domain" description="Glutaredoxin" evidence="1">
    <location>
        <begin position="8"/>
        <end position="64"/>
    </location>
</feature>
<dbReference type="PANTHER" id="PTHR34386">
    <property type="entry name" value="GLUTAREDOXIN"/>
    <property type="match status" value="1"/>
</dbReference>
<dbReference type="InterPro" id="IPR002109">
    <property type="entry name" value="Glutaredoxin"/>
</dbReference>
<dbReference type="EMBL" id="BAABIE010000005">
    <property type="protein sequence ID" value="GAA4746466.1"/>
    <property type="molecule type" value="Genomic_DNA"/>
</dbReference>
<dbReference type="PANTHER" id="PTHR34386:SF1">
    <property type="entry name" value="GLUTAREDOXIN-LIKE PROTEIN NRDH"/>
    <property type="match status" value="1"/>
</dbReference>
<dbReference type="CDD" id="cd02976">
    <property type="entry name" value="NrdH"/>
    <property type="match status" value="1"/>
</dbReference>
<proteinExistence type="predicted"/>
<comment type="caution">
    <text evidence="2">The sequence shown here is derived from an EMBL/GenBank/DDBJ whole genome shotgun (WGS) entry which is preliminary data.</text>
</comment>
<dbReference type="Proteomes" id="UP001500822">
    <property type="component" value="Unassembled WGS sequence"/>
</dbReference>
<dbReference type="InterPro" id="IPR036249">
    <property type="entry name" value="Thioredoxin-like_sf"/>
</dbReference>
<dbReference type="Gene3D" id="3.40.30.10">
    <property type="entry name" value="Glutaredoxin"/>
    <property type="match status" value="1"/>
</dbReference>
<evidence type="ECO:0000313" key="2">
    <source>
        <dbReference type="EMBL" id="GAA4746466.1"/>
    </source>
</evidence>
<sequence>MNANTITACTKPACVQCKATIRALDKAGVPYDVVDISVDDAARDYVVVLGCQQVPVVVVGDEYWSGFRAERIKNLIEGVPA</sequence>
<keyword evidence="3" id="KW-1185">Reference proteome</keyword>
<evidence type="ECO:0000259" key="1">
    <source>
        <dbReference type="Pfam" id="PF00462"/>
    </source>
</evidence>
<dbReference type="PROSITE" id="PS51354">
    <property type="entry name" value="GLUTAREDOXIN_2"/>
    <property type="match status" value="1"/>
</dbReference>
<protein>
    <submittedName>
        <fullName evidence="2">Redoxin NrdH</fullName>
    </submittedName>
</protein>
<evidence type="ECO:0000313" key="3">
    <source>
        <dbReference type="Proteomes" id="UP001500822"/>
    </source>
</evidence>
<gene>
    <name evidence="2" type="ORF">GCM10023217_15170</name>
</gene>
<dbReference type="InterPro" id="IPR051548">
    <property type="entry name" value="Grx-like_ET"/>
</dbReference>